<dbReference type="Gene3D" id="3.30.1490.450">
    <property type="match status" value="1"/>
</dbReference>
<dbReference type="Pfam" id="PF17481">
    <property type="entry name" value="Phage_sheath_domII"/>
    <property type="match status" value="1"/>
</dbReference>
<dbReference type="EMBL" id="BAAACX010000009">
    <property type="protein sequence ID" value="GAA0390533.1"/>
    <property type="molecule type" value="Genomic_DNA"/>
</dbReference>
<reference evidence="5 6" key="1">
    <citation type="journal article" date="2019" name="Int. J. Syst. Evol. Microbiol.">
        <title>The Global Catalogue of Microorganisms (GCM) 10K type strain sequencing project: providing services to taxonomists for standard genome sequencing and annotation.</title>
        <authorList>
            <consortium name="The Broad Institute Genomics Platform"/>
            <consortium name="The Broad Institute Genome Sequencing Center for Infectious Disease"/>
            <person name="Wu L."/>
            <person name="Ma J."/>
        </authorList>
    </citation>
    <scope>NUCLEOTIDE SEQUENCE [LARGE SCALE GENOMIC DNA]</scope>
    <source>
        <strain evidence="5 6">JCM 12774</strain>
    </source>
</reference>
<dbReference type="Pfam" id="PF04984">
    <property type="entry name" value="Phage_sheath_1"/>
    <property type="match status" value="1"/>
</dbReference>
<evidence type="ECO:0000256" key="1">
    <source>
        <dbReference type="ARBA" id="ARBA00008005"/>
    </source>
</evidence>
<evidence type="ECO:0000313" key="6">
    <source>
        <dbReference type="Proteomes" id="UP001500340"/>
    </source>
</evidence>
<dbReference type="InterPro" id="IPR020287">
    <property type="entry name" value="Tail_sheath_C"/>
</dbReference>
<accession>A0ABN0YDW5</accession>
<feature type="domain" description="Phage tail sheath protein-like beta-sandwich" evidence="3">
    <location>
        <begin position="100"/>
        <end position="201"/>
    </location>
</feature>
<sequence length="485" mass="51704">MAGGNWSPTDMPVLPGLYMNFVAAAGTAIQPGARGIVVAAVKAHWGPVGQFVEVSDEAAIKEMFSESDSDGATAFTTLYLTLLGGPKTLLAYRIASDSTAEATVSVNNTDSTAALKLTAKYPGDRGNHFKVTIADSLAVAGTKELKLYEGAKLLCTFSIGDGNVATAVQMINEDADNKWIVATKLADGTLADVSGESFTSGDSGIEGIKNADYVAALAAFEGQEFHVLTLDGVTEPALRSSVVAWVKRVRSEGKGVIATLGGTAADDKATDAVSKAVNRSAGCNHEGIVNVGSGAILADKEYNSAQVASWVAGLIAGQSLSQSTTYAESPFDDVTRRWTRSEQEKAIRGGVFLLIHDGRKVKVLRGMNTLTTLQVDQNNSWKKIRTIRVMDAINGDLQRTAEDVYIGKVNNTEEGRLALIGACKEYMRTLAQSNVIEGTGYDVVLDPDYYGSSPAKKPEPDQVFLRWNARLTDVMEQIFGTFYVE</sequence>
<dbReference type="Gene3D" id="3.30.1370.220">
    <property type="match status" value="1"/>
</dbReference>
<evidence type="ECO:0000313" key="5">
    <source>
        <dbReference type="EMBL" id="GAA0390533.1"/>
    </source>
</evidence>
<comment type="similarity">
    <text evidence="1">Belongs to the myoviridae tail sheath protein family.</text>
</comment>
<protein>
    <submittedName>
        <fullName evidence="5">Phage tail sheath family protein</fullName>
    </submittedName>
</protein>
<evidence type="ECO:0000259" key="4">
    <source>
        <dbReference type="Pfam" id="PF17482"/>
    </source>
</evidence>
<name>A0ABN0YDW5_9BACL</name>
<organism evidence="5 6">
    <name type="scientific">Paenibacillus motobuensis</name>
    <dbReference type="NCBI Taxonomy" id="295324"/>
    <lineage>
        <taxon>Bacteria</taxon>
        <taxon>Bacillati</taxon>
        <taxon>Bacillota</taxon>
        <taxon>Bacilli</taxon>
        <taxon>Bacillales</taxon>
        <taxon>Paenibacillaceae</taxon>
        <taxon>Paenibacillus</taxon>
    </lineage>
</organism>
<keyword evidence="6" id="KW-1185">Reference proteome</keyword>
<proteinExistence type="inferred from homology"/>
<gene>
    <name evidence="5" type="ORF">GCM10008933_21810</name>
</gene>
<dbReference type="InterPro" id="IPR035089">
    <property type="entry name" value="Phage_sheath_subtilisin"/>
</dbReference>
<dbReference type="InterPro" id="IPR035326">
    <property type="entry name" value="Beta_sandwich_Seath"/>
</dbReference>
<evidence type="ECO:0000259" key="2">
    <source>
        <dbReference type="Pfam" id="PF04984"/>
    </source>
</evidence>
<dbReference type="Proteomes" id="UP001500340">
    <property type="component" value="Unassembled WGS sequence"/>
</dbReference>
<dbReference type="Gene3D" id="3.40.50.11790">
    <property type="match status" value="1"/>
</dbReference>
<evidence type="ECO:0000259" key="3">
    <source>
        <dbReference type="Pfam" id="PF17481"/>
    </source>
</evidence>
<dbReference type="RefSeq" id="WP_343860900.1">
    <property type="nucleotide sequence ID" value="NZ_BAAACX010000009.1"/>
</dbReference>
<feature type="domain" description="Tail sheath protein C-terminal" evidence="4">
    <location>
        <begin position="376"/>
        <end position="484"/>
    </location>
</feature>
<comment type="caution">
    <text evidence="5">The sequence shown here is derived from an EMBL/GenBank/DDBJ whole genome shotgun (WGS) entry which is preliminary data.</text>
</comment>
<dbReference type="Gene3D" id="3.30.360.90">
    <property type="match status" value="1"/>
</dbReference>
<feature type="domain" description="Tail sheath protein subtilisin-like" evidence="2">
    <location>
        <begin position="207"/>
        <end position="369"/>
    </location>
</feature>
<dbReference type="Pfam" id="PF17482">
    <property type="entry name" value="Phage_sheath_1C"/>
    <property type="match status" value="1"/>
</dbReference>